<evidence type="ECO:0000313" key="2">
    <source>
        <dbReference type="EMBL" id="CAH0487947.1"/>
    </source>
</evidence>
<keyword evidence="3" id="KW-1185">Reference proteome</keyword>
<sequence>MSSVLEQASASPSASSDSSPVLVESPECQELRSRLVETEEDESEDGDTDVLEEKEKKTTRRSSRRLQTELDIASPPISAGHEDASGASLSSSLRYSLRTRHNKPKRFDEAIYNDVFMNSHSTYGASTSERAMNSKKRRRHLDWNRSCRAKRQRRRAGEEKEEDEDDEDDDEEHEEEANHLDQEMSIREINKKD</sequence>
<feature type="compositionally biased region" description="Polar residues" evidence="1">
    <location>
        <begin position="117"/>
        <end position="131"/>
    </location>
</feature>
<evidence type="ECO:0000256" key="1">
    <source>
        <dbReference type="SAM" id="MobiDB-lite"/>
    </source>
</evidence>
<dbReference type="Proteomes" id="UP001157938">
    <property type="component" value="Unassembled WGS sequence"/>
</dbReference>
<feature type="compositionally biased region" description="Basic and acidic residues" evidence="1">
    <location>
        <begin position="176"/>
        <end position="193"/>
    </location>
</feature>
<gene>
    <name evidence="2" type="ORF">PFR001_LOCUS3465</name>
</gene>
<comment type="caution">
    <text evidence="2">The sequence shown here is derived from an EMBL/GenBank/DDBJ whole genome shotgun (WGS) entry which is preliminary data.</text>
</comment>
<feature type="compositionally biased region" description="Low complexity" evidence="1">
    <location>
        <begin position="8"/>
        <end position="20"/>
    </location>
</feature>
<reference evidence="2 3" key="1">
    <citation type="submission" date="2021-11" db="EMBL/GenBank/DDBJ databases">
        <authorList>
            <person name="Islam A."/>
            <person name="Islam S."/>
            <person name="Flora M.S."/>
            <person name="Rahman M."/>
            <person name="Ziaur R.M."/>
            <person name="Epstein J.H."/>
            <person name="Hassan M."/>
            <person name="Klassen M."/>
            <person name="Woodard K."/>
            <person name="Webb A."/>
            <person name="Webby R.J."/>
            <person name="El Zowalaty M.E."/>
        </authorList>
    </citation>
    <scope>NUCLEOTIDE SEQUENCE [LARGE SCALE GENOMIC DNA]</scope>
    <source>
        <strain evidence="2">Pf1</strain>
    </source>
</reference>
<feature type="compositionally biased region" description="Acidic residues" evidence="1">
    <location>
        <begin position="159"/>
        <end position="175"/>
    </location>
</feature>
<name>A0ABN8C1N9_9STRA</name>
<organism evidence="2 3">
    <name type="scientific">Peronospora farinosa</name>
    <dbReference type="NCBI Taxonomy" id="134698"/>
    <lineage>
        <taxon>Eukaryota</taxon>
        <taxon>Sar</taxon>
        <taxon>Stramenopiles</taxon>
        <taxon>Oomycota</taxon>
        <taxon>Peronosporomycetes</taxon>
        <taxon>Peronosporales</taxon>
        <taxon>Peronosporaceae</taxon>
        <taxon>Peronospora</taxon>
    </lineage>
</organism>
<accession>A0ABN8C1N9</accession>
<feature type="region of interest" description="Disordered" evidence="1">
    <location>
        <begin position="1"/>
        <end position="92"/>
    </location>
</feature>
<feature type="region of interest" description="Disordered" evidence="1">
    <location>
        <begin position="117"/>
        <end position="193"/>
    </location>
</feature>
<proteinExistence type="predicted"/>
<dbReference type="EMBL" id="CAKLBC010000741">
    <property type="protein sequence ID" value="CAH0487947.1"/>
    <property type="molecule type" value="Genomic_DNA"/>
</dbReference>
<feature type="compositionally biased region" description="Acidic residues" evidence="1">
    <location>
        <begin position="38"/>
        <end position="50"/>
    </location>
</feature>
<evidence type="ECO:0000313" key="3">
    <source>
        <dbReference type="Proteomes" id="UP001157938"/>
    </source>
</evidence>
<protein>
    <submittedName>
        <fullName evidence="2">Uncharacterized protein</fullName>
    </submittedName>
</protein>